<dbReference type="SUPFAM" id="SSF50685">
    <property type="entry name" value="Barwin-like endoglucanases"/>
    <property type="match status" value="1"/>
</dbReference>
<dbReference type="STRING" id="3088.A0A383VVR2"/>
<dbReference type="PROSITE" id="PS50842">
    <property type="entry name" value="EXPANSIN_EG45"/>
    <property type="match status" value="1"/>
</dbReference>
<evidence type="ECO:0000259" key="2">
    <source>
        <dbReference type="PROSITE" id="PS50842"/>
    </source>
</evidence>
<dbReference type="EMBL" id="FNXT01000885">
    <property type="protein sequence ID" value="SZX68854.1"/>
    <property type="molecule type" value="Genomic_DNA"/>
</dbReference>
<dbReference type="PANTHER" id="PTHR31867">
    <property type="entry name" value="EXPANSIN-A15"/>
    <property type="match status" value="1"/>
</dbReference>
<feature type="domain" description="Expansin-like EG45" evidence="2">
    <location>
        <begin position="65"/>
        <end position="239"/>
    </location>
</feature>
<organism evidence="3 4">
    <name type="scientific">Tetradesmus obliquus</name>
    <name type="common">Green alga</name>
    <name type="synonym">Acutodesmus obliquus</name>
    <dbReference type="NCBI Taxonomy" id="3088"/>
    <lineage>
        <taxon>Eukaryota</taxon>
        <taxon>Viridiplantae</taxon>
        <taxon>Chlorophyta</taxon>
        <taxon>core chlorophytes</taxon>
        <taxon>Chlorophyceae</taxon>
        <taxon>CS clade</taxon>
        <taxon>Sphaeropleales</taxon>
        <taxon>Scenedesmaceae</taxon>
        <taxon>Tetradesmus</taxon>
    </lineage>
</organism>
<proteinExistence type="predicted"/>
<keyword evidence="4" id="KW-1185">Reference proteome</keyword>
<dbReference type="Proteomes" id="UP000256970">
    <property type="component" value="Unassembled WGS sequence"/>
</dbReference>
<dbReference type="AlphaFoldDB" id="A0A383VVR2"/>
<evidence type="ECO:0000256" key="1">
    <source>
        <dbReference type="SAM" id="SignalP"/>
    </source>
</evidence>
<protein>
    <recommendedName>
        <fullName evidence="2">Expansin-like EG45 domain-containing protein</fullName>
    </recommendedName>
</protein>
<reference evidence="3 4" key="1">
    <citation type="submission" date="2016-10" db="EMBL/GenBank/DDBJ databases">
        <authorList>
            <person name="Cai Z."/>
        </authorList>
    </citation>
    <scope>NUCLEOTIDE SEQUENCE [LARGE SCALE GENOMIC DNA]</scope>
</reference>
<dbReference type="GO" id="GO:0009664">
    <property type="term" value="P:plant-type cell wall organization"/>
    <property type="evidence" value="ECO:0007669"/>
    <property type="project" value="InterPro"/>
</dbReference>
<evidence type="ECO:0000313" key="3">
    <source>
        <dbReference type="EMBL" id="SZX68854.1"/>
    </source>
</evidence>
<evidence type="ECO:0000313" key="4">
    <source>
        <dbReference type="Proteomes" id="UP000256970"/>
    </source>
</evidence>
<dbReference type="Gene3D" id="2.40.40.10">
    <property type="entry name" value="RlpA-like domain"/>
    <property type="match status" value="1"/>
</dbReference>
<feature type="chain" id="PRO_5016607836" description="Expansin-like EG45 domain-containing protein" evidence="1">
    <location>
        <begin position="31"/>
        <end position="419"/>
    </location>
</feature>
<feature type="signal peptide" evidence="1">
    <location>
        <begin position="1"/>
        <end position="30"/>
    </location>
</feature>
<dbReference type="InterPro" id="IPR002963">
    <property type="entry name" value="Expansin"/>
</dbReference>
<name>A0A383VVR2_TETOB</name>
<dbReference type="CDD" id="cd22271">
    <property type="entry name" value="DPBB_EXP_N-like"/>
    <property type="match status" value="1"/>
</dbReference>
<accession>A0A383VVR2</accession>
<sequence length="419" mass="45387">MSQKRITSATTATPLALLLLLALLSGTANSQEWQLGRATYFGAPESFSATFDPYRSKGSFGVLSGASCGFTNSDDSIPFPRDQVAALADSRPDYPGSCGRCYAVRCKEGLVLDNDGNPRRIDSFFYLSNVTTTLPDSSGRLWPGNTAEPQGLLYTRCQTPAKELTVRVMDTCPCKQVLPDGAPGVAPGGEIRTQSWCCPSSIGLGHFDLSFWAFAQLAHPLFGIQMLEYRPVDCDTGAPVPSNYISKTDIYQGGTKAGWNWFPYGDSYSKYAVPGLAPDGAAATCVQLAKDGGLSFQVKQGAAEGLQPFAGVTAVQVWLASDARTDDPFETSTPKGQPVDLKVFILNFEFQKYCNAELRTGNYTPTATAPGGWYRFTLPFADFKCDYDGALPTQVNRIEFQNTAERNALFCLAGLRLLR</sequence>
<keyword evidence="1" id="KW-0732">Signal</keyword>
<dbReference type="InterPro" id="IPR036908">
    <property type="entry name" value="RlpA-like_sf"/>
</dbReference>
<gene>
    <name evidence="3" type="ORF">BQ4739_LOCUS9172</name>
</gene>
<dbReference type="InterPro" id="IPR007112">
    <property type="entry name" value="Expansin/allergen_DPBB_dom"/>
</dbReference>